<evidence type="ECO:0000256" key="1">
    <source>
        <dbReference type="SAM" id="MobiDB-lite"/>
    </source>
</evidence>
<accession>C6JS00</accession>
<feature type="compositionally biased region" description="Low complexity" evidence="1">
    <location>
        <begin position="96"/>
        <end position="114"/>
    </location>
</feature>
<dbReference type="HOGENOM" id="CLU_1092343_0_0_1"/>
<organism evidence="3">
    <name type="scientific">Sorghum bicolor</name>
    <name type="common">Sorghum</name>
    <name type="synonym">Sorghum vulgare</name>
    <dbReference type="NCBI Taxonomy" id="4558"/>
    <lineage>
        <taxon>Eukaryota</taxon>
        <taxon>Viridiplantae</taxon>
        <taxon>Streptophyta</taxon>
        <taxon>Embryophyta</taxon>
        <taxon>Tracheophyta</taxon>
        <taxon>Spermatophyta</taxon>
        <taxon>Magnoliopsida</taxon>
        <taxon>Liliopsida</taxon>
        <taxon>Poales</taxon>
        <taxon>Poaceae</taxon>
        <taxon>PACMAD clade</taxon>
        <taxon>Panicoideae</taxon>
        <taxon>Andropogonodae</taxon>
        <taxon>Andropogoneae</taxon>
        <taxon>Sorghinae</taxon>
        <taxon>Sorghum</taxon>
    </lineage>
</organism>
<feature type="non-terminal residue" evidence="3">
    <location>
        <position position="255"/>
    </location>
</feature>
<evidence type="ECO:0000259" key="2">
    <source>
        <dbReference type="Pfam" id="PF03108"/>
    </source>
</evidence>
<name>C6JS00_SORBI</name>
<reference evidence="3" key="1">
    <citation type="journal article" date="2009" name="Nature">
        <title>The Sorghum bicolor genome and the diversification of grasses.</title>
        <authorList>
            <person name="Paterson A.H."/>
            <person name="Bowers J.E."/>
            <person name="Bruggmann R."/>
            <person name="Dubchak I."/>
            <person name="Grimwood J."/>
            <person name="Gundlach H."/>
            <person name="Haberer G."/>
            <person name="Hellsten U."/>
            <person name="Mitros T."/>
            <person name="Poliakov A."/>
            <person name="Schmutz J."/>
            <person name="Spannagl M."/>
            <person name="Tang H."/>
            <person name="Wang X."/>
            <person name="Wicker T."/>
            <person name="Bharti A.K."/>
            <person name="Chapman J."/>
            <person name="Feltus F.A."/>
            <person name="Gowik U."/>
            <person name="Grigoriev I.V."/>
            <person name="Lyons E."/>
            <person name="Maher C.A."/>
            <person name="Martis M."/>
            <person name="Narechania A."/>
            <person name="Otillar R.P."/>
            <person name="Penning B.W."/>
            <person name="Salamov A.A."/>
            <person name="Wang Y."/>
            <person name="Zhang L."/>
            <person name="Carpita N.C."/>
            <person name="Freeling M."/>
            <person name="Gingle A.R."/>
            <person name="Hash C.T."/>
            <person name="Keller B."/>
            <person name="Klein P."/>
            <person name="Kresovich S."/>
            <person name="McCann M.C."/>
            <person name="Ming R."/>
            <person name="Peterson D.G."/>
            <person name="Mehboob-ur-Rahman"/>
            <person name="Ware D."/>
            <person name="Westhoff P."/>
            <person name="Mayer K.F."/>
            <person name="Messing J."/>
            <person name="Rokhsar D.S."/>
        </authorList>
    </citation>
    <scope>NUCLEOTIDE SEQUENCE [LARGE SCALE GENOMIC DNA]</scope>
</reference>
<sequence length="255" mass="27078">LALPSLVPAAAGDLPPDAAAARRARQSALRLDLEPELSLVAVDAGIPEQQSHLVNWDELQIEERLDDEGEGRIEVFDEDQVYRLLGLRTDDDPEQSAADATSNADDATANNGGTVPDVDARGAGIPDVDTGGAAIPDIDTRGAAIPVDDAIPEERVLVYDPNKPCMDLGTVFPSMVDFRLAVRQFAINKQFGLHTAKTDKERVEGPLDKKGAGRYRKLRIKGCLEGGSGGKGKKAAKEAAKEADNAAAEEEAMQA</sequence>
<dbReference type="EMBL" id="GL002609">
    <property type="protein sequence ID" value="EES20324.1"/>
    <property type="molecule type" value="Genomic_DNA"/>
</dbReference>
<gene>
    <name evidence="3" type="primary">Sb0015s006030</name>
    <name evidence="3" type="ORF">SORBIDRAFT_0015s006030</name>
</gene>
<feature type="non-terminal residue" evidence="3">
    <location>
        <position position="1"/>
    </location>
</feature>
<proteinExistence type="predicted"/>
<dbReference type="AlphaFoldDB" id="C6JS00"/>
<evidence type="ECO:0000313" key="3">
    <source>
        <dbReference type="EMBL" id="EES20324.1"/>
    </source>
</evidence>
<feature type="region of interest" description="Disordered" evidence="1">
    <location>
        <begin position="226"/>
        <end position="255"/>
    </location>
</feature>
<dbReference type="InterPro" id="IPR004332">
    <property type="entry name" value="Transposase_MuDR"/>
</dbReference>
<feature type="compositionally biased region" description="Basic and acidic residues" evidence="1">
    <location>
        <begin position="235"/>
        <end position="244"/>
    </location>
</feature>
<dbReference type="Pfam" id="PF03108">
    <property type="entry name" value="DBD_Tnp_Mut"/>
    <property type="match status" value="1"/>
</dbReference>
<protein>
    <recommendedName>
        <fullName evidence="2">Transposase MuDR plant domain-containing protein</fullName>
    </recommendedName>
</protein>
<feature type="domain" description="Transposase MuDR plant" evidence="2">
    <location>
        <begin position="166"/>
        <end position="203"/>
    </location>
</feature>
<feature type="region of interest" description="Disordered" evidence="1">
    <location>
        <begin position="88"/>
        <end position="136"/>
    </location>
</feature>